<dbReference type="GO" id="GO:0005261">
    <property type="term" value="F:monoatomic cation channel activity"/>
    <property type="evidence" value="ECO:0007669"/>
    <property type="project" value="TreeGrafter"/>
</dbReference>
<reference evidence="3" key="3">
    <citation type="submission" date="2015-06" db="UniProtKB">
        <authorList>
            <consortium name="EnsemblMetazoa"/>
        </authorList>
    </citation>
    <scope>IDENTIFICATION</scope>
</reference>
<dbReference type="HOGENOM" id="CLU_132260_0_0_1"/>
<dbReference type="STRING" id="283909.R7VMC0"/>
<organism evidence="2">
    <name type="scientific">Capitella teleta</name>
    <name type="common">Polychaete worm</name>
    <dbReference type="NCBI Taxonomy" id="283909"/>
    <lineage>
        <taxon>Eukaryota</taxon>
        <taxon>Metazoa</taxon>
        <taxon>Spiralia</taxon>
        <taxon>Lophotrochozoa</taxon>
        <taxon>Annelida</taxon>
        <taxon>Polychaeta</taxon>
        <taxon>Sedentaria</taxon>
        <taxon>Scolecida</taxon>
        <taxon>Capitellidae</taxon>
        <taxon>Capitella</taxon>
    </lineage>
</organism>
<accession>R7VMC0</accession>
<keyword evidence="4" id="KW-1185">Reference proteome</keyword>
<dbReference type="OrthoDB" id="5584001at2759"/>
<reference evidence="4" key="1">
    <citation type="submission" date="2012-12" db="EMBL/GenBank/DDBJ databases">
        <authorList>
            <person name="Hellsten U."/>
            <person name="Grimwood J."/>
            <person name="Chapman J.A."/>
            <person name="Shapiro H."/>
            <person name="Aerts A."/>
            <person name="Otillar R.P."/>
            <person name="Terry A.Y."/>
            <person name="Boore J.L."/>
            <person name="Simakov O."/>
            <person name="Marletaz F."/>
            <person name="Cho S.-J."/>
            <person name="Edsinger-Gonzales E."/>
            <person name="Havlak P."/>
            <person name="Kuo D.-H."/>
            <person name="Larsson T."/>
            <person name="Lv J."/>
            <person name="Arendt D."/>
            <person name="Savage R."/>
            <person name="Osoegawa K."/>
            <person name="de Jong P."/>
            <person name="Lindberg D.R."/>
            <person name="Seaver E.C."/>
            <person name="Weisblat D.A."/>
            <person name="Putnam N.H."/>
            <person name="Grigoriev I.V."/>
            <person name="Rokhsar D.S."/>
        </authorList>
    </citation>
    <scope>NUCLEOTIDE SEQUENCE</scope>
    <source>
        <strain evidence="4">I ESC-2004</strain>
    </source>
</reference>
<evidence type="ECO:0000313" key="3">
    <source>
        <dbReference type="EnsemblMetazoa" id="CapteP203821"/>
    </source>
</evidence>
<dbReference type="Proteomes" id="UP000014760">
    <property type="component" value="Unassembled WGS sequence"/>
</dbReference>
<protein>
    <recommendedName>
        <fullName evidence="1">Protein UNC80 C-terminal domain-containing protein</fullName>
    </recommendedName>
</protein>
<dbReference type="GO" id="GO:0055080">
    <property type="term" value="P:monoatomic cation homeostasis"/>
    <property type="evidence" value="ECO:0007669"/>
    <property type="project" value="TreeGrafter"/>
</dbReference>
<dbReference type="GO" id="GO:0034703">
    <property type="term" value="C:cation channel complex"/>
    <property type="evidence" value="ECO:0007669"/>
    <property type="project" value="TreeGrafter"/>
</dbReference>
<reference evidence="2 4" key="2">
    <citation type="journal article" date="2013" name="Nature">
        <title>Insights into bilaterian evolution from three spiralian genomes.</title>
        <authorList>
            <person name="Simakov O."/>
            <person name="Marletaz F."/>
            <person name="Cho S.J."/>
            <person name="Edsinger-Gonzales E."/>
            <person name="Havlak P."/>
            <person name="Hellsten U."/>
            <person name="Kuo D.H."/>
            <person name="Larsson T."/>
            <person name="Lv J."/>
            <person name="Arendt D."/>
            <person name="Savage R."/>
            <person name="Osoegawa K."/>
            <person name="de Jong P."/>
            <person name="Grimwood J."/>
            <person name="Chapman J.A."/>
            <person name="Shapiro H."/>
            <person name="Aerts A."/>
            <person name="Otillar R.P."/>
            <person name="Terry A.Y."/>
            <person name="Boore J.L."/>
            <person name="Grigoriev I.V."/>
            <person name="Lindberg D.R."/>
            <person name="Seaver E.C."/>
            <person name="Weisblat D.A."/>
            <person name="Putnam N.H."/>
            <person name="Rokhsar D.S."/>
        </authorList>
    </citation>
    <scope>NUCLEOTIDE SEQUENCE</scope>
    <source>
        <strain evidence="2 4">I ESC-2004</strain>
    </source>
</reference>
<dbReference type="EMBL" id="KB291836">
    <property type="protein sequence ID" value="ELU18575.1"/>
    <property type="molecule type" value="Genomic_DNA"/>
</dbReference>
<dbReference type="InterPro" id="IPR046460">
    <property type="entry name" value="UNC80_C"/>
</dbReference>
<dbReference type="AlphaFoldDB" id="R7VMC0"/>
<dbReference type="EnsemblMetazoa" id="CapteT203821">
    <property type="protein sequence ID" value="CapteP203821"/>
    <property type="gene ID" value="CapteG203821"/>
</dbReference>
<dbReference type="PANTHER" id="PTHR31781">
    <property type="entry name" value="UNC80"/>
    <property type="match status" value="1"/>
</dbReference>
<name>R7VMC0_CAPTE</name>
<gene>
    <name evidence="2" type="ORF">CAPTEDRAFT_203821</name>
</gene>
<evidence type="ECO:0000313" key="4">
    <source>
        <dbReference type="Proteomes" id="UP000014760"/>
    </source>
</evidence>
<dbReference type="EMBL" id="AMQN01034739">
    <property type="status" value="NOT_ANNOTATED_CDS"/>
    <property type="molecule type" value="Genomic_DNA"/>
</dbReference>
<evidence type="ECO:0000313" key="2">
    <source>
        <dbReference type="EMBL" id="ELU18575.1"/>
    </source>
</evidence>
<dbReference type="Pfam" id="PF20262">
    <property type="entry name" value="UNC80_C"/>
    <property type="match status" value="1"/>
</dbReference>
<sequence>MHSHHMQVAQHFFPSSICAAALPIIHLLEDLEVNLDGVAVSEVAEKVIWNCLVEEPTLFLRTFLEKITQRDKQEELIFLLRKLLYHLRELPAQTAHCLFNYLVGFIMFYVRSPAEGGTEAVGQALSVLWQVVPSVNGIYFKDLKQTLRKEQCDRMRRVIDDVASEPFCTSIQE</sequence>
<dbReference type="PANTHER" id="PTHR31781:SF1">
    <property type="entry name" value="PROTEIN UNC-80 HOMOLOG"/>
    <property type="match status" value="1"/>
</dbReference>
<feature type="domain" description="Protein UNC80 C-terminal" evidence="1">
    <location>
        <begin position="2"/>
        <end position="158"/>
    </location>
</feature>
<dbReference type="GO" id="GO:0030424">
    <property type="term" value="C:axon"/>
    <property type="evidence" value="ECO:0007669"/>
    <property type="project" value="TreeGrafter"/>
</dbReference>
<proteinExistence type="predicted"/>
<evidence type="ECO:0000259" key="1">
    <source>
        <dbReference type="Pfam" id="PF20262"/>
    </source>
</evidence>